<comment type="caution">
    <text evidence="2">The sequence shown here is derived from an EMBL/GenBank/DDBJ whole genome shotgun (WGS) entry which is preliminary data.</text>
</comment>
<dbReference type="EMBL" id="SRJD01000006">
    <property type="protein sequence ID" value="TGA98589.1"/>
    <property type="molecule type" value="Genomic_DNA"/>
</dbReference>
<evidence type="ECO:0000313" key="3">
    <source>
        <dbReference type="Proteomes" id="UP000298347"/>
    </source>
</evidence>
<dbReference type="AlphaFoldDB" id="A0A4Z0GNA3"/>
<sequence>MTRPGIVLVSKFVQAGSAKFKNYIDYVDRSEAVRNDHFKQFNALSFDGYNQYMNNPLKSEGIFTADEDALNFKEKQAIKKQFEIAQKNGSCMWQDVISFDNAWLAANGFYNSQTGWLNKGALQRSIRSGMRSMMHAEGLEVSAIWTASIHYNTDNIHIHVAMVEPQPTRPKQVFKDKETGEMYEARRGSRKKSTLDKMKSTVANALLNRDQELARISELIQQRMAPSKVAINFAYDRESLQLFNQIYAQLPGDMRLWKYNNNAMNGIRPLIDEAVKNYLEHEHPEELKQLDEALKSEMNYRKTLYGDGPKETERYKDYYDNRQHELYSKLGNALLREMKTIRKEERAQKNEEWQQRRQSGGYASGASYSSPRSISRRDLRRLRRALDNELQSRKNRRKYEELQWEMEQHR</sequence>
<protein>
    <recommendedName>
        <fullName evidence="4">Relaxase</fullName>
    </recommendedName>
</protein>
<feature type="compositionally biased region" description="Low complexity" evidence="1">
    <location>
        <begin position="356"/>
        <end position="373"/>
    </location>
</feature>
<dbReference type="OrthoDB" id="3889159at2"/>
<dbReference type="InterPro" id="IPR041073">
    <property type="entry name" value="MobL"/>
</dbReference>
<dbReference type="RefSeq" id="WP_135348068.1">
    <property type="nucleotide sequence ID" value="NZ_SRJD01000006.1"/>
</dbReference>
<gene>
    <name evidence="2" type="ORF">E4665_06925</name>
</gene>
<reference evidence="2 3" key="1">
    <citation type="journal article" date="2015" name="Int. J. Syst. Evol. Microbiol.">
        <title>Sporolactobacillus shoreae sp. nov. and Sporolactobacillus spathodeae sp. nov., two spore-forming lactic acid bacteria isolated from tree barks in Thailand.</title>
        <authorList>
            <person name="Thamacharoensuk T."/>
            <person name="Kitahara M."/>
            <person name="Ohkuma M."/>
            <person name="Thongchul N."/>
            <person name="Tanasupawat S."/>
        </authorList>
    </citation>
    <scope>NUCLEOTIDE SEQUENCE [LARGE SCALE GENOMIC DNA]</scope>
    <source>
        <strain evidence="2 3">BK92</strain>
    </source>
</reference>
<dbReference type="Proteomes" id="UP000298347">
    <property type="component" value="Unassembled WGS sequence"/>
</dbReference>
<dbReference type="InterPro" id="IPR048101">
    <property type="entry name" value="MobP2"/>
</dbReference>
<name>A0A4Z0GNA3_9BACL</name>
<evidence type="ECO:0000256" key="1">
    <source>
        <dbReference type="SAM" id="MobiDB-lite"/>
    </source>
</evidence>
<dbReference type="NCBIfam" id="NF041498">
    <property type="entry name" value="MobP2"/>
    <property type="match status" value="1"/>
</dbReference>
<evidence type="ECO:0000313" key="2">
    <source>
        <dbReference type="EMBL" id="TGA98589.1"/>
    </source>
</evidence>
<dbReference type="Pfam" id="PF18555">
    <property type="entry name" value="MobL"/>
    <property type="match status" value="1"/>
</dbReference>
<feature type="region of interest" description="Disordered" evidence="1">
    <location>
        <begin position="346"/>
        <end position="380"/>
    </location>
</feature>
<proteinExistence type="predicted"/>
<accession>A0A4Z0GNA3</accession>
<feature type="compositionally biased region" description="Basic and acidic residues" evidence="1">
    <location>
        <begin position="346"/>
        <end position="355"/>
    </location>
</feature>
<organism evidence="2 3">
    <name type="scientific">Sporolactobacillus shoreae</name>
    <dbReference type="NCBI Taxonomy" id="1465501"/>
    <lineage>
        <taxon>Bacteria</taxon>
        <taxon>Bacillati</taxon>
        <taxon>Bacillota</taxon>
        <taxon>Bacilli</taxon>
        <taxon>Bacillales</taxon>
        <taxon>Sporolactobacillaceae</taxon>
        <taxon>Sporolactobacillus</taxon>
    </lineage>
</organism>
<evidence type="ECO:0008006" key="4">
    <source>
        <dbReference type="Google" id="ProtNLM"/>
    </source>
</evidence>
<keyword evidence="3" id="KW-1185">Reference proteome</keyword>